<evidence type="ECO:0000313" key="3">
    <source>
        <dbReference type="Proteomes" id="UP000812287"/>
    </source>
</evidence>
<dbReference type="Proteomes" id="UP000812287">
    <property type="component" value="Unassembled WGS sequence"/>
</dbReference>
<dbReference type="Gene3D" id="1.20.1280.50">
    <property type="match status" value="1"/>
</dbReference>
<dbReference type="SUPFAM" id="SSF52058">
    <property type="entry name" value="L domain-like"/>
    <property type="match status" value="1"/>
</dbReference>
<dbReference type="GeneID" id="66104024"/>
<comment type="caution">
    <text evidence="2">The sequence shown here is derived from an EMBL/GenBank/DDBJ whole genome shotgun (WGS) entry which is preliminary data.</text>
</comment>
<sequence length="518" mass="59032">MSFGDQPPFSTENTVPPKQLQTSAIEKEVQRCDDELFRLYTLVSQRETERRELQLNADKCISILAPIRRLPNEMLSEIFAQCCKEADESVNFMNAPRTLNALIISLVCSHWRRLAISTKSLWAVFSINPTTPSTFTLQCLRAYMSRAGDAPLTIQVLNTYRDTPARAGAFQCYRVLFDAAPRWRILGIGSIHFGQRLSHVKHHLQDLEGLSLNANCLLAAPTDIFADAPKLRILSVNVTPELISHTFPYNQITNLSMYNQCQHRFFINFLSKFPQVRNLEFEGNIDDFSKLETPKTDLVVQTLYIGNVEIIPLLIRAFTFLQLKSITLTCNDTAELPRFVRVHKQFLELLEQPLQGLNVLVLEEIEIGDQEMIAILRLTPSLTELSIQTTDVDLAENMENCKTLRKDFVRSLIFCPPIIQSQRPSVPNLLPKLTSLDLGLNPSPNMHEALVDMLTSRWHPRALASVHGRVSCLDCVILRHIVKPEHTTIVSQLQDRAGKEHHFRWLDSSTLSLTRKRK</sequence>
<dbReference type="InterPro" id="IPR032675">
    <property type="entry name" value="LRR_dom_sf"/>
</dbReference>
<evidence type="ECO:0000256" key="1">
    <source>
        <dbReference type="SAM" id="MobiDB-lite"/>
    </source>
</evidence>
<dbReference type="OrthoDB" id="3266451at2759"/>
<proteinExistence type="predicted"/>
<feature type="region of interest" description="Disordered" evidence="1">
    <location>
        <begin position="1"/>
        <end position="20"/>
    </location>
</feature>
<dbReference type="AlphaFoldDB" id="A0A9P8ALT2"/>
<evidence type="ECO:0008006" key="4">
    <source>
        <dbReference type="Google" id="ProtNLM"/>
    </source>
</evidence>
<protein>
    <recommendedName>
        <fullName evidence="4">F-box domain-containing protein</fullName>
    </recommendedName>
</protein>
<keyword evidence="3" id="KW-1185">Reference proteome</keyword>
<evidence type="ECO:0000313" key="2">
    <source>
        <dbReference type="EMBL" id="KAG7440120.1"/>
    </source>
</evidence>
<organism evidence="2 3">
    <name type="scientific">Guyanagaster necrorhizus</name>
    <dbReference type="NCBI Taxonomy" id="856835"/>
    <lineage>
        <taxon>Eukaryota</taxon>
        <taxon>Fungi</taxon>
        <taxon>Dikarya</taxon>
        <taxon>Basidiomycota</taxon>
        <taxon>Agaricomycotina</taxon>
        <taxon>Agaricomycetes</taxon>
        <taxon>Agaricomycetidae</taxon>
        <taxon>Agaricales</taxon>
        <taxon>Marasmiineae</taxon>
        <taxon>Physalacriaceae</taxon>
        <taxon>Guyanagaster</taxon>
    </lineage>
</organism>
<reference evidence="2" key="1">
    <citation type="submission" date="2020-11" db="EMBL/GenBank/DDBJ databases">
        <title>Adaptations for nitrogen fixation in a non-lichenized fungal sporocarp promotes dispersal by wood-feeding termites.</title>
        <authorList>
            <consortium name="DOE Joint Genome Institute"/>
            <person name="Koch R.A."/>
            <person name="Yoon G."/>
            <person name="Arayal U."/>
            <person name="Lail K."/>
            <person name="Amirebrahimi M."/>
            <person name="Labutti K."/>
            <person name="Lipzen A."/>
            <person name="Riley R."/>
            <person name="Barry K."/>
            <person name="Henrissat B."/>
            <person name="Grigoriev I.V."/>
            <person name="Herr J.R."/>
            <person name="Aime M.C."/>
        </authorList>
    </citation>
    <scope>NUCLEOTIDE SEQUENCE</scope>
    <source>
        <strain evidence="2">MCA 3950</strain>
    </source>
</reference>
<feature type="compositionally biased region" description="Polar residues" evidence="1">
    <location>
        <begin position="8"/>
        <end position="20"/>
    </location>
</feature>
<dbReference type="Gene3D" id="3.80.10.10">
    <property type="entry name" value="Ribonuclease Inhibitor"/>
    <property type="match status" value="1"/>
</dbReference>
<dbReference type="RefSeq" id="XP_043033620.1">
    <property type="nucleotide sequence ID" value="XM_043181728.1"/>
</dbReference>
<dbReference type="EMBL" id="MU250576">
    <property type="protein sequence ID" value="KAG7440120.1"/>
    <property type="molecule type" value="Genomic_DNA"/>
</dbReference>
<accession>A0A9P8ALT2</accession>
<gene>
    <name evidence="2" type="ORF">BT62DRAFT_638698</name>
</gene>
<name>A0A9P8ALT2_9AGAR</name>